<keyword evidence="2" id="KW-1133">Transmembrane helix</keyword>
<organism evidence="4">
    <name type="scientific">hydrothermal vent metagenome</name>
    <dbReference type="NCBI Taxonomy" id="652676"/>
    <lineage>
        <taxon>unclassified sequences</taxon>
        <taxon>metagenomes</taxon>
        <taxon>ecological metagenomes</taxon>
    </lineage>
</organism>
<dbReference type="InterPro" id="IPR050400">
    <property type="entry name" value="Bact_Cytoskel_RodZ"/>
</dbReference>
<feature type="compositionally biased region" description="Basic and acidic residues" evidence="1">
    <location>
        <begin position="14"/>
        <end position="24"/>
    </location>
</feature>
<dbReference type="InterPro" id="IPR010982">
    <property type="entry name" value="Lambda_DNA-bd_dom_sf"/>
</dbReference>
<dbReference type="Gene3D" id="1.10.260.40">
    <property type="entry name" value="lambda repressor-like DNA-binding domains"/>
    <property type="match status" value="1"/>
</dbReference>
<evidence type="ECO:0000256" key="2">
    <source>
        <dbReference type="SAM" id="Phobius"/>
    </source>
</evidence>
<reference evidence="4" key="1">
    <citation type="submission" date="2018-06" db="EMBL/GenBank/DDBJ databases">
        <authorList>
            <person name="Zhirakovskaya E."/>
        </authorList>
    </citation>
    <scope>NUCLEOTIDE SEQUENCE</scope>
</reference>
<evidence type="ECO:0000259" key="3">
    <source>
        <dbReference type="Pfam" id="PF13464"/>
    </source>
</evidence>
<sequence>MKDSNNKTNGSVDSHLDNSSDNKSKNEKFDFGRLLVEARKAKSHTIEDVSQYLKIAAHIIIALETNDKKALPAPTYARGYIRAYAKFLEISEDKVLAIYNRAVPHNTVSSLKPRSNLPGEANSQSPLIKAITILLIVAGIATLIFGSFQYYQKKADVFGSQIEEREQDISDDQQNFSTTKALNIRQNARLTDDDDLIVDKSGFLELETKAKVEIEAENTDKKIVEEDVAEIKTVAADVTEKKANEKKESEKKENSDNTAINTIEANMATVTSEEIANSETGNDTVEIFTKNSSWVEVRDANQSRLLYNMLPDGSIRVLVGRAPFSISLGNARAARVIINDLEVDIKQYIRSSNTANFKISTQEQSVIFH</sequence>
<protein>
    <submittedName>
        <fullName evidence="4">Cytoskeleton protein RodZ</fullName>
    </submittedName>
</protein>
<feature type="transmembrane region" description="Helical" evidence="2">
    <location>
        <begin position="130"/>
        <end position="151"/>
    </location>
</feature>
<evidence type="ECO:0000256" key="1">
    <source>
        <dbReference type="SAM" id="MobiDB-lite"/>
    </source>
</evidence>
<feature type="compositionally biased region" description="Polar residues" evidence="1">
    <location>
        <begin position="1"/>
        <end position="13"/>
    </location>
</feature>
<feature type="domain" description="Cytoskeleton protein RodZ-like C-terminal" evidence="3">
    <location>
        <begin position="290"/>
        <end position="358"/>
    </location>
</feature>
<name>A0A3B0WVD9_9ZZZZ</name>
<keyword evidence="2" id="KW-0812">Transmembrane</keyword>
<dbReference type="GO" id="GO:0003677">
    <property type="term" value="F:DNA binding"/>
    <property type="evidence" value="ECO:0007669"/>
    <property type="project" value="InterPro"/>
</dbReference>
<dbReference type="PANTHER" id="PTHR34475">
    <property type="match status" value="1"/>
</dbReference>
<dbReference type="AlphaFoldDB" id="A0A3B0WVD9"/>
<evidence type="ECO:0000313" key="4">
    <source>
        <dbReference type="EMBL" id="VAW53139.1"/>
    </source>
</evidence>
<accession>A0A3B0WVD9</accession>
<dbReference type="EMBL" id="UOFD01000057">
    <property type="protein sequence ID" value="VAW53139.1"/>
    <property type="molecule type" value="Genomic_DNA"/>
</dbReference>
<dbReference type="InterPro" id="IPR025194">
    <property type="entry name" value="RodZ-like_C"/>
</dbReference>
<keyword evidence="2" id="KW-0472">Membrane</keyword>
<proteinExistence type="predicted"/>
<feature type="region of interest" description="Disordered" evidence="1">
    <location>
        <begin position="1"/>
        <end position="24"/>
    </location>
</feature>
<gene>
    <name evidence="4" type="ORF">MNBD_GAMMA06-1990</name>
</gene>
<dbReference type="Pfam" id="PF13413">
    <property type="entry name" value="HTH_25"/>
    <property type="match status" value="1"/>
</dbReference>
<dbReference type="PANTHER" id="PTHR34475:SF1">
    <property type="entry name" value="CYTOSKELETON PROTEIN RODZ"/>
    <property type="match status" value="1"/>
</dbReference>
<dbReference type="Pfam" id="PF13464">
    <property type="entry name" value="RodZ_C"/>
    <property type="match status" value="1"/>
</dbReference>